<dbReference type="InterPro" id="IPR017517">
    <property type="entry name" value="Maleyloyr_isom"/>
</dbReference>
<keyword evidence="3" id="KW-1185">Reference proteome</keyword>
<dbReference type="InterPro" id="IPR024344">
    <property type="entry name" value="MDMPI_metal-binding"/>
</dbReference>
<evidence type="ECO:0000259" key="1">
    <source>
        <dbReference type="Pfam" id="PF11716"/>
    </source>
</evidence>
<dbReference type="RefSeq" id="WP_346052562.1">
    <property type="nucleotide sequence ID" value="NZ_BAABIB010000022.1"/>
</dbReference>
<protein>
    <submittedName>
        <fullName evidence="2">TIGR03086 family metal-binding protein</fullName>
    </submittedName>
</protein>
<dbReference type="EMBL" id="BAABIB010000022">
    <property type="protein sequence ID" value="GAA5155282.1"/>
    <property type="molecule type" value="Genomic_DNA"/>
</dbReference>
<proteinExistence type="predicted"/>
<dbReference type="NCBIfam" id="TIGR03083">
    <property type="entry name" value="maleylpyruvate isomerase family mycothiol-dependent enzyme"/>
    <property type="match status" value="1"/>
</dbReference>
<reference evidence="3" key="1">
    <citation type="journal article" date="2019" name="Int. J. Syst. Evol. Microbiol.">
        <title>The Global Catalogue of Microorganisms (GCM) 10K type strain sequencing project: providing services to taxonomists for standard genome sequencing and annotation.</title>
        <authorList>
            <consortium name="The Broad Institute Genomics Platform"/>
            <consortium name="The Broad Institute Genome Sequencing Center for Infectious Disease"/>
            <person name="Wu L."/>
            <person name="Ma J."/>
        </authorList>
    </citation>
    <scope>NUCLEOTIDE SEQUENCE [LARGE SCALE GENOMIC DNA]</scope>
    <source>
        <strain evidence="3">JCM 18054</strain>
    </source>
</reference>
<dbReference type="InterPro" id="IPR017520">
    <property type="entry name" value="CHP03086"/>
</dbReference>
<dbReference type="Proteomes" id="UP001500192">
    <property type="component" value="Unassembled WGS sequence"/>
</dbReference>
<dbReference type="Pfam" id="PF11716">
    <property type="entry name" value="MDMPI_N"/>
    <property type="match status" value="1"/>
</dbReference>
<evidence type="ECO:0000313" key="2">
    <source>
        <dbReference type="EMBL" id="GAA5155282.1"/>
    </source>
</evidence>
<feature type="domain" description="Mycothiol-dependent maleylpyruvate isomerase metal-binding" evidence="1">
    <location>
        <begin position="9"/>
        <end position="129"/>
    </location>
</feature>
<sequence>MNLLDAHGEALRTFDRTVHQVREDQWDAPTPCTEWTVRNVVNHLVSEQLWVPHLLAGQTLDEVGDRYDGDVLGADPVGAWEKSSAAAREAWTEPGATDRLVHLSYGEADATDYGWQMTLDLAVHAWDLARGIAAAQPIPEDVAEALLTTMGPQLESWQGTGLFAEAVPVPGSAPAAERLLGLTGRDPRG</sequence>
<name>A0ABP9Q1B7_9PSEU</name>
<organism evidence="2 3">
    <name type="scientific">Amycolatopsis dongchuanensis</name>
    <dbReference type="NCBI Taxonomy" id="1070866"/>
    <lineage>
        <taxon>Bacteria</taxon>
        <taxon>Bacillati</taxon>
        <taxon>Actinomycetota</taxon>
        <taxon>Actinomycetes</taxon>
        <taxon>Pseudonocardiales</taxon>
        <taxon>Pseudonocardiaceae</taxon>
        <taxon>Amycolatopsis</taxon>
    </lineage>
</organism>
<evidence type="ECO:0000313" key="3">
    <source>
        <dbReference type="Proteomes" id="UP001500192"/>
    </source>
</evidence>
<dbReference type="Gene3D" id="1.20.120.450">
    <property type="entry name" value="dinb family like domain"/>
    <property type="match status" value="1"/>
</dbReference>
<dbReference type="SUPFAM" id="SSF109854">
    <property type="entry name" value="DinB/YfiT-like putative metalloenzymes"/>
    <property type="match status" value="1"/>
</dbReference>
<comment type="caution">
    <text evidence="2">The sequence shown here is derived from an EMBL/GenBank/DDBJ whole genome shotgun (WGS) entry which is preliminary data.</text>
</comment>
<dbReference type="NCBIfam" id="TIGR03086">
    <property type="entry name" value="TIGR03086 family metal-binding protein"/>
    <property type="match status" value="1"/>
</dbReference>
<dbReference type="InterPro" id="IPR034660">
    <property type="entry name" value="DinB/YfiT-like"/>
</dbReference>
<accession>A0ABP9Q1B7</accession>
<gene>
    <name evidence="2" type="ORF">GCM10023214_10850</name>
</gene>